<evidence type="ECO:0000256" key="9">
    <source>
        <dbReference type="ARBA" id="ARBA00022974"/>
    </source>
</evidence>
<feature type="compositionally biased region" description="Basic and acidic residues" evidence="19">
    <location>
        <begin position="255"/>
        <end position="264"/>
    </location>
</feature>
<comment type="subcellular location">
    <subcellularLocation>
        <location evidence="17">Presynaptic cell membrane</location>
        <topology evidence="17">Single-pass type I membrane protein</topology>
    </subcellularLocation>
</comment>
<evidence type="ECO:0000256" key="4">
    <source>
        <dbReference type="ARBA" id="ARBA00022723"/>
    </source>
</evidence>
<dbReference type="InterPro" id="IPR013320">
    <property type="entry name" value="ConA-like_dom_sf"/>
</dbReference>
<evidence type="ECO:0000313" key="24">
    <source>
        <dbReference type="Proteomes" id="UP001295444"/>
    </source>
</evidence>
<keyword evidence="6" id="KW-0677">Repeat</keyword>
<keyword evidence="9" id="KW-0654">Proteoglycan</keyword>
<feature type="compositionally biased region" description="Polar residues" evidence="19">
    <location>
        <begin position="1632"/>
        <end position="1648"/>
    </location>
</feature>
<evidence type="ECO:0000256" key="17">
    <source>
        <dbReference type="ARBA" id="ARBA00035005"/>
    </source>
</evidence>
<dbReference type="PROSITE" id="PS50025">
    <property type="entry name" value="LAM_G_DOMAIN"/>
    <property type="match status" value="6"/>
</dbReference>
<feature type="domain" description="EGF-like" evidence="22">
    <location>
        <begin position="721"/>
        <end position="758"/>
    </location>
</feature>
<dbReference type="Pfam" id="PF02210">
    <property type="entry name" value="Laminin_G_2"/>
    <property type="match status" value="6"/>
</dbReference>
<evidence type="ECO:0000259" key="22">
    <source>
        <dbReference type="PROSITE" id="PS50026"/>
    </source>
</evidence>
<dbReference type="CDD" id="cd00110">
    <property type="entry name" value="LamG"/>
    <property type="match status" value="6"/>
</dbReference>
<dbReference type="GO" id="GO:0016020">
    <property type="term" value="C:membrane"/>
    <property type="evidence" value="ECO:0007669"/>
    <property type="project" value="UniProtKB-SubCell"/>
</dbReference>
<evidence type="ECO:0000256" key="6">
    <source>
        <dbReference type="ARBA" id="ARBA00022737"/>
    </source>
</evidence>
<name>A0AAD1TIU6_PELCU</name>
<evidence type="ECO:0000256" key="2">
    <source>
        <dbReference type="ARBA" id="ARBA00022536"/>
    </source>
</evidence>
<keyword evidence="24" id="KW-1185">Reference proteome</keyword>
<keyword evidence="16" id="KW-0966">Cell projection</keyword>
<feature type="domain" description="Laminin G" evidence="21">
    <location>
        <begin position="951"/>
        <end position="1126"/>
    </location>
</feature>
<dbReference type="InterPro" id="IPR001791">
    <property type="entry name" value="Laminin_G"/>
</dbReference>
<evidence type="ECO:0000256" key="11">
    <source>
        <dbReference type="ARBA" id="ARBA00023018"/>
    </source>
</evidence>
<protein>
    <submittedName>
        <fullName evidence="23">Neurexin-2-beta isoform X4</fullName>
    </submittedName>
</protein>
<comment type="caution">
    <text evidence="18">Lacks conserved residue(s) required for the propagation of feature annotation.</text>
</comment>
<keyword evidence="11" id="KW-0770">Synapse</keyword>
<feature type="compositionally biased region" description="Polar residues" evidence="19">
    <location>
        <begin position="1575"/>
        <end position="1590"/>
    </location>
</feature>
<organism evidence="23 24">
    <name type="scientific">Pelobates cultripes</name>
    <name type="common">Western spadefoot toad</name>
    <dbReference type="NCBI Taxonomy" id="61616"/>
    <lineage>
        <taxon>Eukaryota</taxon>
        <taxon>Metazoa</taxon>
        <taxon>Chordata</taxon>
        <taxon>Craniata</taxon>
        <taxon>Vertebrata</taxon>
        <taxon>Euteleostomi</taxon>
        <taxon>Amphibia</taxon>
        <taxon>Batrachia</taxon>
        <taxon>Anura</taxon>
        <taxon>Pelobatoidea</taxon>
        <taxon>Pelobatidae</taxon>
        <taxon>Pelobates</taxon>
    </lineage>
</organism>
<evidence type="ECO:0000259" key="21">
    <source>
        <dbReference type="PROSITE" id="PS50025"/>
    </source>
</evidence>
<keyword evidence="8" id="KW-0130">Cell adhesion</keyword>
<feature type="domain" description="EGF-like" evidence="22">
    <location>
        <begin position="1129"/>
        <end position="1166"/>
    </location>
</feature>
<dbReference type="SUPFAM" id="SSF49899">
    <property type="entry name" value="Concanavalin A-like lectins/glucanases"/>
    <property type="match status" value="6"/>
</dbReference>
<dbReference type="FunFam" id="2.10.25.10:FF:000029">
    <property type="entry name" value="neurexin-1 isoform X1"/>
    <property type="match status" value="1"/>
</dbReference>
<keyword evidence="4" id="KW-0479">Metal-binding</keyword>
<evidence type="ECO:0000256" key="10">
    <source>
        <dbReference type="ARBA" id="ARBA00022989"/>
    </source>
</evidence>
<evidence type="ECO:0000256" key="5">
    <source>
        <dbReference type="ARBA" id="ARBA00022729"/>
    </source>
</evidence>
<proteinExistence type="predicted"/>
<evidence type="ECO:0000256" key="8">
    <source>
        <dbReference type="ARBA" id="ARBA00022889"/>
    </source>
</evidence>
<dbReference type="FunFam" id="2.10.25.10:FF:000015">
    <property type="entry name" value="neurexin-1 isoform X1"/>
    <property type="match status" value="1"/>
</dbReference>
<feature type="domain" description="Laminin G" evidence="21">
    <location>
        <begin position="763"/>
        <end position="936"/>
    </location>
</feature>
<evidence type="ECO:0000256" key="1">
    <source>
        <dbReference type="ARBA" id="ARBA00022475"/>
    </source>
</evidence>
<evidence type="ECO:0000256" key="13">
    <source>
        <dbReference type="ARBA" id="ARBA00023157"/>
    </source>
</evidence>
<keyword evidence="3 20" id="KW-0812">Transmembrane</keyword>
<evidence type="ECO:0000256" key="12">
    <source>
        <dbReference type="ARBA" id="ARBA00023136"/>
    </source>
</evidence>
<dbReference type="InterPro" id="IPR050372">
    <property type="entry name" value="Neurexin-related_CASP"/>
</dbReference>
<feature type="transmembrane region" description="Helical" evidence="20">
    <location>
        <begin position="1670"/>
        <end position="1690"/>
    </location>
</feature>
<evidence type="ECO:0000256" key="19">
    <source>
        <dbReference type="SAM" id="MobiDB-lite"/>
    </source>
</evidence>
<dbReference type="InterPro" id="IPR003585">
    <property type="entry name" value="Neurexin-like"/>
</dbReference>
<evidence type="ECO:0000256" key="20">
    <source>
        <dbReference type="SAM" id="Phobius"/>
    </source>
</evidence>
<keyword evidence="13" id="KW-1015">Disulfide bond</keyword>
<dbReference type="SMART" id="SM00294">
    <property type="entry name" value="4.1m"/>
    <property type="match status" value="1"/>
</dbReference>
<keyword evidence="5" id="KW-0732">Signal</keyword>
<dbReference type="GO" id="GO:0046872">
    <property type="term" value="F:metal ion binding"/>
    <property type="evidence" value="ECO:0007669"/>
    <property type="project" value="UniProtKB-KW"/>
</dbReference>
<evidence type="ECO:0000256" key="18">
    <source>
        <dbReference type="PROSITE-ProRule" id="PRU00076"/>
    </source>
</evidence>
<evidence type="ECO:0000256" key="15">
    <source>
        <dbReference type="ARBA" id="ARBA00023207"/>
    </source>
</evidence>
<dbReference type="PANTHER" id="PTHR15036">
    <property type="entry name" value="PIKACHURIN-LIKE PROTEIN"/>
    <property type="match status" value="1"/>
</dbReference>
<sequence length="1744" mass="190157">MVRHVSGVKEVFSSFSKDEVKAESIPIKLQPCSDSGVDKYKRNFGYFNICLSHHTARVTAFSRHHCDFAPISMRHFFQGAPGQWVRYSRPTLASGNGGWGEDLTFRLRTNASRGLLLYQDDEGDCDFLELALDGGRPRLRFSISCSEPAVVRLPRMLSDGLWHGIAIGGSGREGWLAVDGERGAAEVRSKRREMILRSDLFVGGLPSDLRLSALTLGGAKYEPPFLGELEGLRLGGRPGQLLASQGVGGTEEEEEKGKEHEKSHTCRGTNPCLNGGRCRDDMEGDVRCDCRDTGYHGENCSEEDRVIEVPAHLTLSNQGKEEYAATFRGNEFFCYDLSHSPIQSSADEITLSFRTLQRNGLMLHTGKSADYVNLSLKSGAVWLVINLGSGAFEALVEPVNGKFNDNSWHDVRVTRNLRQVTISVDGILTSTGYTQEDYTMLGSDDFFYIGGSPNTADLPGSPVSNNFMGCLKDVVYKNNDFKLELSRLAADGDPKMRLSGDLLFRCENVPSLDPVTFQVPEAFLRLPRWETKKAGSISFDFRTTEPSGLLLFSQGRPRAGGGATGTAAVGAVTTGRPERPPKADYFAVELLEGTLYLLLDLGSGGIKVKASHKKINDGEWCHVDIQRDGRKGSISVNSRNTPFQVGGESEILDLEGDMYLGGLPEPREDLQLPPEVWTASLGLGFVGCIRDLFVDGKSRDIRRLAESLATPGLSPFCTREAQRQCTSAPCRNGGQCREGWNRFICDCVGTGYLGDTCEREAAVLSYDGSMYLKVLLPGVAHTEAEDVSLRFMSQRAYGLLLATTSKESADTLRLELDGGKVKLTVNLDCIRIVCGPSKGPETLFAGQKLNDNEWHTVRVLRRGKYLQLSVDNVTVEGHMAGDHTRLELHHLETGIMTERRFLSAPPSNFLGHLTALRYNGAPYLDLCQDGELGRRCELNARAGGLRPLLADPVVFRSGPAHLALPRLQAYASMHLLFMFRGRHPDGLLLYNSGQGPDFIAVELVKGYIHYVFDLGNGPSLMKGNSERPLNDNQWHSVAVSRDPGNAHTLRIDGRTVTQHSTGASNLDLKGELYIGGLPRNMYASLPKLVASRDGFQGCLASVDLNGRLPDLLTDALHRVGPVERGCDGPSTTCSEESCGNLGVCLQQWDGFTCDCTMTSYGGPVCNDPGTTYIFGKGGALITYTWPPNDRPSTRADRLAVGFTTQQKDAVLLRVDSASGLGDYLQLHIDQGTVGVIFNVGTDDITIEEPGALVSDGKYHVVRFTRSGGNATLQVDSWPVNERYPAGNPDSERLALARQRIPYRLGRVVDDWLLDKGRQLTIFNSQAAIKVGGKDQGRPFQGQISGLYYNGLKVLSLAAESDPNVKTEGNLMLVGEVPSVMTTETTATTLLVDMSTTIMETTTTMATTTTRKGRSPTMRDSITQNSDDLLVASAECPSDDEDLEECEPSTGGELILPIITEDSLDTPPIATRSPFVPPPPTYQPVLTLVDTTKDSLSSHSNSRPPCPSEQEDSDCEEAIEVSGYASGEVFESSFPPTDDEDFYTSFPLVTDRTLLSKSDGAARKPPGYRPNIRAGGSTSSPYDLLTSTTSPDLIPNIPAGKMNNREPPKLNQYPHIPTTFPLDKLNKQRIPPITSSPNFHNFPTANPTGTGEKGSPGAVEVIRESSSTTGMVVGIVAAAALCILILLYAMYKYRNRDEGSYQVDQTRNYISNSAQSNGAVVKEKTAPATKTAGKSKKNKDKEYYV</sequence>
<keyword evidence="14" id="KW-0325">Glycoprotein</keyword>
<dbReference type="Gene3D" id="2.10.25.10">
    <property type="entry name" value="Laminin"/>
    <property type="match status" value="3"/>
</dbReference>
<dbReference type="PROSITE" id="PS50026">
    <property type="entry name" value="EGF_3"/>
    <property type="match status" value="3"/>
</dbReference>
<evidence type="ECO:0000256" key="14">
    <source>
        <dbReference type="ARBA" id="ARBA00023180"/>
    </source>
</evidence>
<keyword evidence="7" id="KW-0106">Calcium</keyword>
<dbReference type="GO" id="GO:0007155">
    <property type="term" value="P:cell adhesion"/>
    <property type="evidence" value="ECO:0007669"/>
    <property type="project" value="UniProtKB-KW"/>
</dbReference>
<feature type="domain" description="Laminin G" evidence="21">
    <location>
        <begin position="74"/>
        <end position="266"/>
    </location>
</feature>
<feature type="domain" description="EGF-like" evidence="22">
    <location>
        <begin position="262"/>
        <end position="301"/>
    </location>
</feature>
<feature type="region of interest" description="Disordered" evidence="19">
    <location>
        <begin position="1712"/>
        <end position="1744"/>
    </location>
</feature>
<dbReference type="SMART" id="SM00181">
    <property type="entry name" value="EGF"/>
    <property type="match status" value="3"/>
</dbReference>
<feature type="domain" description="Laminin G" evidence="21">
    <location>
        <begin position="513"/>
        <end position="717"/>
    </location>
</feature>
<accession>A0AAD1TIU6</accession>
<evidence type="ECO:0000256" key="7">
    <source>
        <dbReference type="ARBA" id="ARBA00022837"/>
    </source>
</evidence>
<feature type="domain" description="Laminin G" evidence="21">
    <location>
        <begin position="1170"/>
        <end position="1370"/>
    </location>
</feature>
<dbReference type="FunFam" id="2.60.120.200:FF:000001">
    <property type="entry name" value="neurexin-1 isoform X1"/>
    <property type="match status" value="1"/>
</dbReference>
<feature type="region of interest" description="Disordered" evidence="19">
    <location>
        <begin position="1491"/>
        <end position="1513"/>
    </location>
</feature>
<feature type="region of interest" description="Disordered" evidence="19">
    <location>
        <begin position="243"/>
        <end position="266"/>
    </location>
</feature>
<gene>
    <name evidence="23" type="ORF">PECUL_23A053266</name>
</gene>
<keyword evidence="10 20" id="KW-1133">Transmembrane helix</keyword>
<keyword evidence="2 18" id="KW-0245">EGF-like domain</keyword>
<evidence type="ECO:0000256" key="3">
    <source>
        <dbReference type="ARBA" id="ARBA00022692"/>
    </source>
</evidence>
<feature type="region of interest" description="Disordered" evidence="19">
    <location>
        <begin position="1631"/>
        <end position="1656"/>
    </location>
</feature>
<dbReference type="CDD" id="cd00054">
    <property type="entry name" value="EGF_CA"/>
    <property type="match status" value="2"/>
</dbReference>
<evidence type="ECO:0000313" key="23">
    <source>
        <dbReference type="EMBL" id="CAH2324858.1"/>
    </source>
</evidence>
<dbReference type="FunFam" id="2.60.120.200:FF:000004">
    <property type="entry name" value="neurexin-1 isoform X1"/>
    <property type="match status" value="1"/>
</dbReference>
<dbReference type="FunFam" id="2.60.120.200:FF:000003">
    <property type="entry name" value="neurexin-1 isoform X1"/>
    <property type="match status" value="1"/>
</dbReference>
<dbReference type="Proteomes" id="UP001295444">
    <property type="component" value="Chromosome 12"/>
</dbReference>
<feature type="domain" description="Laminin G" evidence="21">
    <location>
        <begin position="324"/>
        <end position="506"/>
    </location>
</feature>
<evidence type="ECO:0000256" key="16">
    <source>
        <dbReference type="ARBA" id="ARBA00023273"/>
    </source>
</evidence>
<dbReference type="InterPro" id="IPR000742">
    <property type="entry name" value="EGF"/>
</dbReference>
<feature type="compositionally biased region" description="Polar residues" evidence="19">
    <location>
        <begin position="1493"/>
        <end position="1502"/>
    </location>
</feature>
<dbReference type="Gene3D" id="2.60.120.200">
    <property type="match status" value="6"/>
</dbReference>
<keyword evidence="12 20" id="KW-0472">Membrane</keyword>
<keyword evidence="15" id="KW-0357">Heparan sulfate</keyword>
<dbReference type="FunFam" id="2.60.120.200:FF:000005">
    <property type="entry name" value="neurexin-1 isoform X1"/>
    <property type="match status" value="1"/>
</dbReference>
<dbReference type="EMBL" id="OW240923">
    <property type="protein sequence ID" value="CAH2324858.1"/>
    <property type="molecule type" value="Genomic_DNA"/>
</dbReference>
<dbReference type="SMART" id="SM00282">
    <property type="entry name" value="LamG"/>
    <property type="match status" value="6"/>
</dbReference>
<keyword evidence="1" id="KW-1003">Cell membrane</keyword>
<feature type="region of interest" description="Disordered" evidence="19">
    <location>
        <begin position="1557"/>
        <end position="1609"/>
    </location>
</feature>
<dbReference type="PANTHER" id="PTHR15036:SF52">
    <property type="entry name" value="NEUREXIN-2"/>
    <property type="match status" value="1"/>
</dbReference>
<reference evidence="23" key="1">
    <citation type="submission" date="2022-03" db="EMBL/GenBank/DDBJ databases">
        <authorList>
            <person name="Alioto T."/>
            <person name="Alioto T."/>
            <person name="Gomez Garrido J."/>
        </authorList>
    </citation>
    <scope>NUCLEOTIDE SEQUENCE</scope>
</reference>